<feature type="region of interest" description="Disordered" evidence="1">
    <location>
        <begin position="1156"/>
        <end position="1176"/>
    </location>
</feature>
<feature type="region of interest" description="Disordered" evidence="1">
    <location>
        <begin position="729"/>
        <end position="749"/>
    </location>
</feature>
<feature type="region of interest" description="Disordered" evidence="1">
    <location>
        <begin position="1"/>
        <end position="32"/>
    </location>
</feature>
<feature type="region of interest" description="Disordered" evidence="1">
    <location>
        <begin position="77"/>
        <end position="126"/>
    </location>
</feature>
<dbReference type="EMBL" id="LVLJ01004028">
    <property type="protein sequence ID" value="OAE18604.1"/>
    <property type="molecule type" value="Genomic_DNA"/>
</dbReference>
<comment type="caution">
    <text evidence="2">The sequence shown here is derived from an EMBL/GenBank/DDBJ whole genome shotgun (WGS) entry which is preliminary data.</text>
</comment>
<dbReference type="Proteomes" id="UP000077202">
    <property type="component" value="Unassembled WGS sequence"/>
</dbReference>
<feature type="compositionally biased region" description="Basic and acidic residues" evidence="1">
    <location>
        <begin position="1288"/>
        <end position="1305"/>
    </location>
</feature>
<feature type="compositionally biased region" description="Basic residues" evidence="1">
    <location>
        <begin position="114"/>
        <end position="123"/>
    </location>
</feature>
<name>A0A176VCL7_MARPO</name>
<feature type="compositionally biased region" description="Low complexity" evidence="1">
    <location>
        <begin position="1306"/>
        <end position="1324"/>
    </location>
</feature>
<feature type="region of interest" description="Disordered" evidence="1">
    <location>
        <begin position="303"/>
        <end position="359"/>
    </location>
</feature>
<sequence>MKLRKARAAVNNVETEGTAIREEEADEDDDNATLQDCLDRQKKATARPKRLALTPLDDEDNISRGRKKVKGMKELLATDSPRPGDVPCSQTKSPRPALPVASAVSGDCSVEGGKKRRLKKKRRRDLDVGKGMGEVVQSPEVGSVPVSEGHATTESIGLLIVVPKEELVEEQALFFVSADELPPGGSHSDLGSPEADQPCRGRGRCDGVQTCPLTPEVSDCHTQLSEEIFLPVDGYHTCGDAESCHIACLEKVLNHLDKMSDEQLKLWYKAVIGEVFASRNGEKVRGRLRRMIRCKVKEAIRTQGSADEEPWSSPVTQASGALSSPESILVSGSQTESPGSKLSTSNADERSGQAEEAVCSGKTFSKKPLLYDSPESSGGLTFQVPSHIKSTNEALATPFGDEPEIVVPAVQFLVTPRITRSKAKVMEKSAQDDGQGLHCSRDLCQSSSGKLSVTISKDSDVVPPVPSCPELTNPISQCPPAGVAAERRTRPRKNLAVEMVPRELYSSNVVEDGDLRHVKPSRATEELTCQSGENEEQYEPSQSDVVKFLSESMSKSDLSEITSLEAPSSSGCDARSCEGESMVTAHGVTAAETLKSSLVSFDSHSATRTDADSGRIVEDYTKIEGNQAKRPLDPQGDPATKVCKLVEVTEGGFNENGDLGSKIDVEECTSNLCSMVRAHCDEAPLSEVEEVSEICSAKSSVGFSRCDVDDEMFPTPYQATECSEKISLQEPRASGAAHPGTESSSSCAVHPASSSTSSLHTVLGCALNTECRDFCLENDEFPSQEGSTSFFSRVSFLAADCVSSVQALRSSHSGDFAETAEGLCPEEELHCHVIFKSEDEEPCYKTGNEQLSEQLRLNYVSVEKLALETGSVQSEEVCQEKESCVREAFETGSEQMFEQVSAEKVSTIWPAQGAKESTFLSTEKHDVEGISERNMLSAFENTVKWQMLKWDSGRSIEKAEAAGTMGTVSLPKLWKDAGDYLQDLDDAYMLVDVGGNFSSHRLRRRKLCDFVDCGKSSNAVHCCGGASRTRQRVEFKSEEDLGITKEPSPEVNDSKHFKDSDQVEETNEPSMLIGCQSIEDAETSEMCEEVEDPLSSHYHQQLWIDDRRNDGSTLDDYPIMEKELASQDECSETFRTKFCMSPPPCLSDSFLLEPPLCDSPASTSEEDGSPDSVGKSDASLDLLACERLTQESDLEAYGESSELLASRKIESLREVESDESPPPCLPPIRLKLPSGRARLLATALSESKLKSGRDWRYSEARDLDQKQRAVTATSLSPNSSDEETGDSIQERENIFESATNDERSSQELSVLSSPSSLPLSGSNSQEDNSSPEDRLPPPSRSRSSKGILKTTSKCKDCVELRSQARTASDFVASQMKTFGEVAGRLTKEIQDLRSILELDLSNADGPQEGVMHDKVQAISKSRDIERSAEKNLSLLLRDCKRFCKLTAKRPRRIVFADEAGKKLCHVKTFQVPPALARPLWDIL</sequence>
<accession>A0A176VCL7</accession>
<proteinExistence type="predicted"/>
<evidence type="ECO:0000256" key="1">
    <source>
        <dbReference type="SAM" id="MobiDB-lite"/>
    </source>
</evidence>
<dbReference type="PANTHER" id="PTHR34461:SF2">
    <property type="entry name" value="EXPRESSED PROTEIN"/>
    <property type="match status" value="1"/>
</dbReference>
<evidence type="ECO:0000313" key="2">
    <source>
        <dbReference type="EMBL" id="OAE18604.1"/>
    </source>
</evidence>
<feature type="compositionally biased region" description="Basic and acidic residues" evidence="1">
    <location>
        <begin position="1052"/>
        <end position="1061"/>
    </location>
</feature>
<feature type="region of interest" description="Disordered" evidence="1">
    <location>
        <begin position="1251"/>
        <end position="1348"/>
    </location>
</feature>
<dbReference type="PANTHER" id="PTHR34461">
    <property type="entry name" value="EXPRESSED PROTEIN"/>
    <property type="match status" value="1"/>
</dbReference>
<protein>
    <submittedName>
        <fullName evidence="2">Uncharacterized protein</fullName>
    </submittedName>
</protein>
<feature type="compositionally biased region" description="Polar residues" evidence="1">
    <location>
        <begin position="313"/>
        <end position="346"/>
    </location>
</feature>
<feature type="region of interest" description="Disordered" evidence="1">
    <location>
        <begin position="1037"/>
        <end position="1069"/>
    </location>
</feature>
<gene>
    <name evidence="2" type="ORF">AXG93_1923s1610</name>
</gene>
<evidence type="ECO:0000313" key="3">
    <source>
        <dbReference type="Proteomes" id="UP000077202"/>
    </source>
</evidence>
<organism evidence="2 3">
    <name type="scientific">Marchantia polymorpha subsp. ruderalis</name>
    <dbReference type="NCBI Taxonomy" id="1480154"/>
    <lineage>
        <taxon>Eukaryota</taxon>
        <taxon>Viridiplantae</taxon>
        <taxon>Streptophyta</taxon>
        <taxon>Embryophyta</taxon>
        <taxon>Marchantiophyta</taxon>
        <taxon>Marchantiopsida</taxon>
        <taxon>Marchantiidae</taxon>
        <taxon>Marchantiales</taxon>
        <taxon>Marchantiaceae</taxon>
        <taxon>Marchantia</taxon>
    </lineage>
</organism>
<feature type="compositionally biased region" description="Polar residues" evidence="1">
    <location>
        <begin position="1268"/>
        <end position="1279"/>
    </location>
</feature>
<keyword evidence="3" id="KW-1185">Reference proteome</keyword>
<feature type="compositionally biased region" description="Basic and acidic residues" evidence="1">
    <location>
        <begin position="1251"/>
        <end position="1267"/>
    </location>
</feature>
<reference evidence="2" key="1">
    <citation type="submission" date="2016-03" db="EMBL/GenBank/DDBJ databases">
        <title>Mechanisms controlling the formation of the plant cell surface in tip-growing cells are functionally conserved among land plants.</title>
        <authorList>
            <person name="Honkanen S."/>
            <person name="Jones V.A."/>
            <person name="Morieri G."/>
            <person name="Champion C."/>
            <person name="Hetherington A.J."/>
            <person name="Kelly S."/>
            <person name="Saint-Marcoux D."/>
            <person name="Proust H."/>
            <person name="Prescott H."/>
            <person name="Dolan L."/>
        </authorList>
    </citation>
    <scope>NUCLEOTIDE SEQUENCE [LARGE SCALE GENOMIC DNA]</scope>
    <source>
        <tissue evidence="2">Whole gametophyte</tissue>
    </source>
</reference>